<organism evidence="4">
    <name type="scientific">Amphimedon queenslandica</name>
    <name type="common">Sponge</name>
    <dbReference type="NCBI Taxonomy" id="400682"/>
    <lineage>
        <taxon>Eukaryota</taxon>
        <taxon>Metazoa</taxon>
        <taxon>Porifera</taxon>
        <taxon>Demospongiae</taxon>
        <taxon>Heteroscleromorpha</taxon>
        <taxon>Haplosclerida</taxon>
        <taxon>Niphatidae</taxon>
        <taxon>Amphimedon</taxon>
    </lineage>
</organism>
<reference evidence="4" key="2">
    <citation type="submission" date="2017-05" db="UniProtKB">
        <authorList>
            <consortium name="EnsemblMetazoa"/>
        </authorList>
    </citation>
    <scope>IDENTIFICATION</scope>
</reference>
<dbReference type="InterPro" id="IPR000719">
    <property type="entry name" value="Prot_kinase_dom"/>
</dbReference>
<dbReference type="eggNOG" id="KOG1187">
    <property type="taxonomic scope" value="Eukaryota"/>
</dbReference>
<accession>A0A1X7TJJ0</accession>
<dbReference type="AlphaFoldDB" id="A0A1X7TJJ0"/>
<feature type="transmembrane region" description="Helical" evidence="2">
    <location>
        <begin position="400"/>
        <end position="419"/>
    </location>
</feature>
<dbReference type="PANTHER" id="PTHR23257">
    <property type="entry name" value="SERINE-THREONINE PROTEIN KINASE"/>
    <property type="match status" value="1"/>
</dbReference>
<reference evidence="5" key="1">
    <citation type="journal article" date="2010" name="Nature">
        <title>The Amphimedon queenslandica genome and the evolution of animal complexity.</title>
        <authorList>
            <person name="Srivastava M."/>
            <person name="Simakov O."/>
            <person name="Chapman J."/>
            <person name="Fahey B."/>
            <person name="Gauthier M.E."/>
            <person name="Mitros T."/>
            <person name="Richards G.S."/>
            <person name="Conaco C."/>
            <person name="Dacre M."/>
            <person name="Hellsten U."/>
            <person name="Larroux C."/>
            <person name="Putnam N.H."/>
            <person name="Stanke M."/>
            <person name="Adamska M."/>
            <person name="Darling A."/>
            <person name="Degnan S.M."/>
            <person name="Oakley T.H."/>
            <person name="Plachetzki D.C."/>
            <person name="Zhai Y."/>
            <person name="Adamski M."/>
            <person name="Calcino A."/>
            <person name="Cummins S.F."/>
            <person name="Goodstein D.M."/>
            <person name="Harris C."/>
            <person name="Jackson D.J."/>
            <person name="Leys S.P."/>
            <person name="Shu S."/>
            <person name="Woodcroft B.J."/>
            <person name="Vervoort M."/>
            <person name="Kosik K.S."/>
            <person name="Manning G."/>
            <person name="Degnan B.M."/>
            <person name="Rokhsar D.S."/>
        </authorList>
    </citation>
    <scope>NUCLEOTIDE SEQUENCE [LARGE SCALE GENOMIC DNA]</scope>
</reference>
<dbReference type="GO" id="GO:0005524">
    <property type="term" value="F:ATP binding"/>
    <property type="evidence" value="ECO:0007669"/>
    <property type="project" value="InterPro"/>
</dbReference>
<dbReference type="STRING" id="400682.A0A1X7TJJ0"/>
<dbReference type="OrthoDB" id="122279at2759"/>
<proteinExistence type="predicted"/>
<dbReference type="Proteomes" id="UP000007879">
    <property type="component" value="Unassembled WGS sequence"/>
</dbReference>
<dbReference type="InterPro" id="IPR008266">
    <property type="entry name" value="Tyr_kinase_AS"/>
</dbReference>
<dbReference type="GO" id="GO:0005737">
    <property type="term" value="C:cytoplasm"/>
    <property type="evidence" value="ECO:0007669"/>
    <property type="project" value="TreeGrafter"/>
</dbReference>
<dbReference type="InterPro" id="IPR011009">
    <property type="entry name" value="Kinase-like_dom_sf"/>
</dbReference>
<evidence type="ECO:0000313" key="5">
    <source>
        <dbReference type="Proteomes" id="UP000007879"/>
    </source>
</evidence>
<keyword evidence="5" id="KW-1185">Reference proteome</keyword>
<keyword evidence="1" id="KW-0175">Coiled coil</keyword>
<feature type="domain" description="Protein kinase" evidence="3">
    <location>
        <begin position="1"/>
        <end position="237"/>
    </location>
</feature>
<keyword evidence="2" id="KW-0472">Membrane</keyword>
<dbReference type="GO" id="GO:0004672">
    <property type="term" value="F:protein kinase activity"/>
    <property type="evidence" value="ECO:0007669"/>
    <property type="project" value="InterPro"/>
</dbReference>
<dbReference type="InterPro" id="IPR001245">
    <property type="entry name" value="Ser-Thr/Tyr_kinase_cat_dom"/>
</dbReference>
<dbReference type="PROSITE" id="PS50011">
    <property type="entry name" value="PROTEIN_KINASE_DOM"/>
    <property type="match status" value="1"/>
</dbReference>
<dbReference type="EnsemblMetazoa" id="Aqu2.1.14962_001">
    <property type="protein sequence ID" value="Aqu2.1.14962_001"/>
    <property type="gene ID" value="Aqu2.1.14962"/>
</dbReference>
<dbReference type="SUPFAM" id="SSF56112">
    <property type="entry name" value="Protein kinase-like (PK-like)"/>
    <property type="match status" value="1"/>
</dbReference>
<evidence type="ECO:0000259" key="3">
    <source>
        <dbReference type="PROSITE" id="PS50011"/>
    </source>
</evidence>
<evidence type="ECO:0000313" key="4">
    <source>
        <dbReference type="EnsemblMetazoa" id="Aqu2.1.14962_001"/>
    </source>
</evidence>
<dbReference type="EnsemblMetazoa" id="XM_011409103.1">
    <property type="protein sequence ID" value="XP_011407405.1"/>
    <property type="gene ID" value="LOC105314751"/>
</dbReference>
<dbReference type="InParanoid" id="A0A1X7TJJ0"/>
<feature type="transmembrane region" description="Helical" evidence="2">
    <location>
        <begin position="352"/>
        <end position="380"/>
    </location>
</feature>
<evidence type="ECO:0000256" key="1">
    <source>
        <dbReference type="SAM" id="Coils"/>
    </source>
</evidence>
<gene>
    <name evidence="4" type="primary">105314751</name>
</gene>
<dbReference type="InterPro" id="IPR050167">
    <property type="entry name" value="Ser_Thr_protein_kinase"/>
</dbReference>
<keyword evidence="2" id="KW-0812">Transmembrane</keyword>
<keyword evidence="2" id="KW-1133">Transmembrane helix</keyword>
<evidence type="ECO:0000256" key="2">
    <source>
        <dbReference type="SAM" id="Phobius"/>
    </source>
</evidence>
<dbReference type="PROSITE" id="PS00109">
    <property type="entry name" value="PROTEIN_KINASE_TYR"/>
    <property type="match status" value="1"/>
</dbReference>
<dbReference type="GO" id="GO:0007165">
    <property type="term" value="P:signal transduction"/>
    <property type="evidence" value="ECO:0007669"/>
    <property type="project" value="TreeGrafter"/>
</dbReference>
<dbReference type="Gene3D" id="1.10.510.10">
    <property type="entry name" value="Transferase(Phosphotransferase) domain 1"/>
    <property type="match status" value="1"/>
</dbReference>
<protein>
    <recommendedName>
        <fullName evidence="3">Protein kinase domain-containing protein</fullName>
    </recommendedName>
</protein>
<dbReference type="KEGG" id="aqu:105314751"/>
<sequence>ETTLKKFNEEILLHSQQRHPNIVQLIGVYYPPRSKVPMLVMEYLPFTLRESLEHHKLPLQMKYSILSDVAKGLCYLHGKRPAIVHRDLTANNVLLTPLYSAKISDLGVSRLIDKFKSHQQLTQVPGNAIVMPPEALATKPVYNEKVDVFTYGCLILHVLTCQFPEPTDAFVQYFMFWQSKVAEWDRRSKYIQKIPEDEKDFLPLAKQCLQDNPSTRPDMSQVLQSVEEKCTKSNETLLHIIREKDKAKDTMKLLALSHKKQIEAKEDEIDEKELKLEKTKREKDLYMNQLHVFKSKYKADMAVKEAEIATHIAKKRIYGDIIERRKLVQTWLGRIVESLEEKSFQIRVTRPLLFNSLFLVPIAIVAIAILLIIFFSFIYFGFWLYIVAVRKFFDLLTLLIKNYDLIILLIFSFAVYKCFKMLH</sequence>
<dbReference type="Pfam" id="PF07714">
    <property type="entry name" value="PK_Tyr_Ser-Thr"/>
    <property type="match status" value="1"/>
</dbReference>
<name>A0A1X7TJJ0_AMPQE</name>
<feature type="coiled-coil region" evidence="1">
    <location>
        <begin position="255"/>
        <end position="289"/>
    </location>
</feature>